<dbReference type="Proteomes" id="UP000231056">
    <property type="component" value="Unassembled WGS sequence"/>
</dbReference>
<organism evidence="2 3">
    <name type="scientific">Candidatus Roizmanbacteria bacterium CG11_big_fil_rev_8_21_14_0_20_36_8</name>
    <dbReference type="NCBI Taxonomy" id="1974856"/>
    <lineage>
        <taxon>Bacteria</taxon>
        <taxon>Candidatus Roizmaniibacteriota</taxon>
    </lineage>
</organism>
<dbReference type="EMBL" id="PCVM01000083">
    <property type="protein sequence ID" value="PIQ73236.1"/>
    <property type="molecule type" value="Genomic_DNA"/>
</dbReference>
<reference evidence="2 3" key="1">
    <citation type="submission" date="2017-09" db="EMBL/GenBank/DDBJ databases">
        <title>Depth-based differentiation of microbial function through sediment-hosted aquifers and enrichment of novel symbionts in the deep terrestrial subsurface.</title>
        <authorList>
            <person name="Probst A.J."/>
            <person name="Ladd B."/>
            <person name="Jarett J.K."/>
            <person name="Geller-Mcgrath D.E."/>
            <person name="Sieber C.M."/>
            <person name="Emerson J.B."/>
            <person name="Anantharaman K."/>
            <person name="Thomas B.C."/>
            <person name="Malmstrom R."/>
            <person name="Stieglmeier M."/>
            <person name="Klingl A."/>
            <person name="Woyke T."/>
            <person name="Ryan C.M."/>
            <person name="Banfield J.F."/>
        </authorList>
    </citation>
    <scope>NUCLEOTIDE SEQUENCE [LARGE SCALE GENOMIC DNA]</scope>
    <source>
        <strain evidence="2">CG11_big_fil_rev_8_21_14_0_20_36_8</strain>
    </source>
</reference>
<dbReference type="Gene3D" id="3.30.460.10">
    <property type="entry name" value="Beta Polymerase, domain 2"/>
    <property type="match status" value="1"/>
</dbReference>
<name>A0A2M6ITI9_9BACT</name>
<gene>
    <name evidence="2" type="ORF">COV58_03575</name>
</gene>
<feature type="domain" description="Adenylyl/Guanylyl and SMODS C-terminal sensor" evidence="1">
    <location>
        <begin position="334"/>
        <end position="438"/>
    </location>
</feature>
<proteinExistence type="predicted"/>
<sequence length="444" mass="51203">MRKSELTSLLREYVKNNLSPTKAEQDLVTSLYAAFKSTLGDGCLLIGSYARFTASRPLHDLDILFVDGKFDPNNLHPQTILTNLQNNIQRNFQNPTKYQTKISQQTHSITVSFFENGQEKFAVDIVPAYTSGSKNEYGDDVYWVPEILKTGKRNRQARYEEFSKTKKSEFEWWLKSDPRGYIKAATDLNLQNSDFRKTAKLVKRWKHNCKSEDADFKLKSFHIEQAIFAIYKQNPRFDITDAIFKFFCDIPAIIARPQIKDRADQGKFIDEYVSSLTDEQKEKILQARDHFLIKLENLSESPSVADLLKSGFHNRASNTEAYLFDSRIPVFLEKENTFRIQGNVLPRDGGFRAKILDAIGLIEVDRKIEFRIIGNKPDADLFKWKVKNDDNSEQPRGEITDHQTLRDPEHSLYNGNHFTECYAIKDGVCIARAKQKVILKSVFG</sequence>
<dbReference type="AlphaFoldDB" id="A0A2M6ITI9"/>
<dbReference type="InterPro" id="IPR043519">
    <property type="entry name" value="NT_sf"/>
</dbReference>
<evidence type="ECO:0000313" key="2">
    <source>
        <dbReference type="EMBL" id="PIQ73236.1"/>
    </source>
</evidence>
<dbReference type="InterPro" id="IPR040511">
    <property type="entry name" value="AGS_C"/>
</dbReference>
<dbReference type="Pfam" id="PF18134">
    <property type="entry name" value="AGS_C"/>
    <property type="match status" value="1"/>
</dbReference>
<protein>
    <recommendedName>
        <fullName evidence="1">Adenylyl/Guanylyl and SMODS C-terminal sensor domain-containing protein</fullName>
    </recommendedName>
</protein>
<accession>A0A2M6ITI9</accession>
<dbReference type="SUPFAM" id="SSF81301">
    <property type="entry name" value="Nucleotidyltransferase"/>
    <property type="match status" value="1"/>
</dbReference>
<evidence type="ECO:0000259" key="1">
    <source>
        <dbReference type="Pfam" id="PF18134"/>
    </source>
</evidence>
<comment type="caution">
    <text evidence="2">The sequence shown here is derived from an EMBL/GenBank/DDBJ whole genome shotgun (WGS) entry which is preliminary data.</text>
</comment>
<evidence type="ECO:0000313" key="3">
    <source>
        <dbReference type="Proteomes" id="UP000231056"/>
    </source>
</evidence>